<dbReference type="EMBL" id="CP042193">
    <property type="protein sequence ID" value="QDS73479.1"/>
    <property type="molecule type" value="Genomic_DNA"/>
</dbReference>
<protein>
    <submittedName>
        <fullName evidence="2">Uncharacterized protein</fullName>
    </submittedName>
</protein>
<evidence type="ECO:0000313" key="3">
    <source>
        <dbReference type="Proteomes" id="UP000316270"/>
    </source>
</evidence>
<evidence type="ECO:0000256" key="1">
    <source>
        <dbReference type="SAM" id="MobiDB-lite"/>
    </source>
</evidence>
<dbReference type="AlphaFoldDB" id="A0A517LCV4"/>
<accession>A0A517LCV4</accession>
<reference evidence="2 3" key="1">
    <citation type="submission" date="2019-07" db="EMBL/GenBank/DDBJ databases">
        <title>Finished genome of Venturia effusa.</title>
        <authorList>
            <person name="Young C.A."/>
            <person name="Cox M.P."/>
            <person name="Ganley A.R.D."/>
            <person name="David W.J."/>
        </authorList>
    </citation>
    <scope>NUCLEOTIDE SEQUENCE [LARGE SCALE GENOMIC DNA]</scope>
    <source>
        <strain evidence="3">albino</strain>
    </source>
</reference>
<proteinExistence type="predicted"/>
<keyword evidence="3" id="KW-1185">Reference proteome</keyword>
<feature type="region of interest" description="Disordered" evidence="1">
    <location>
        <begin position="1"/>
        <end position="52"/>
    </location>
</feature>
<name>A0A517LCV4_9PEZI</name>
<evidence type="ECO:0000313" key="2">
    <source>
        <dbReference type="EMBL" id="QDS73479.1"/>
    </source>
</evidence>
<dbReference type="Proteomes" id="UP000316270">
    <property type="component" value="Chromosome 9"/>
</dbReference>
<sequence length="125" mass="14495">MARLFEVFRDPATPAHDDAPRTPVRAAAPPSPPKTPFVCRRRPQIPGAPKGAQKVYKPKYEGFYVHPKARWEPEERFIQDFNPFELYESPLKAKTTEDKFRQTHSDHARRFASVYRAVESARFLP</sequence>
<organism evidence="2 3">
    <name type="scientific">Venturia effusa</name>
    <dbReference type="NCBI Taxonomy" id="50376"/>
    <lineage>
        <taxon>Eukaryota</taxon>
        <taxon>Fungi</taxon>
        <taxon>Dikarya</taxon>
        <taxon>Ascomycota</taxon>
        <taxon>Pezizomycotina</taxon>
        <taxon>Dothideomycetes</taxon>
        <taxon>Pleosporomycetidae</taxon>
        <taxon>Venturiales</taxon>
        <taxon>Venturiaceae</taxon>
        <taxon>Venturia</taxon>
    </lineage>
</organism>
<gene>
    <name evidence="2" type="ORF">FKW77_009116</name>
</gene>